<dbReference type="Gene3D" id="3.90.550.20">
    <property type="match status" value="1"/>
</dbReference>
<sequence length="620" mass="69042">MDKEHLLRAAEALDAEDAATAWSTLSDLRGLSATAAERRLTLSLWKRAVQLSLAKERLSSPDALAILRFLGELDRLVASGNHWRLYDDLTAVQSAIDANALASILVTALGDVLPDMPLELRQEILIRCFMAGQSDTLTELWGLYFRIAPDFVPDFWLFQAFFRSLHETGEDAPGARILDLCRDAERDDLLPLLEIYRALLHQRDLTDAFTKARDLTDPMQRRMMVLWLRGASHKHDLIAEAVRLHAELSGPDDVDERAYMQARQKASEGAWDEVRSITATLPADVDFRGEALCLEALAEAHSGNFDAAHSALRHVRARRDVPWFLAGRAALVGCIVSRMERDAPPPELASPPTLSVIAGRPLAQSLWIGPRLRWIEEMSIRSYLRNGWRYQLFVYDLPENVPDGVEVMDATAILPRNTVFREGAGSGMHRGSLGAFSDLFRYALLSRRGGLWTDTDVINLDRFEPDGARFIASEWTDAGIVGPNGALMAAPAGCAFQSAALERARMLHAQPDMHFARIGPELLAEMMWLGDAQDYDLLPPDYLNPIGWMETGRLLGPFEETAAALSRTQARCLHVYTETWRLIGLGLDTEPAEDGSFLATLNQRLKDAPADRSVRDLLEA</sequence>
<dbReference type="EMBL" id="BAABHW010000001">
    <property type="protein sequence ID" value="GAA5066336.1"/>
    <property type="molecule type" value="Genomic_DNA"/>
</dbReference>
<dbReference type="RefSeq" id="WP_259546867.1">
    <property type="nucleotide sequence ID" value="NZ_BAABHW010000001.1"/>
</dbReference>
<accession>A0ABP9KXY6</accession>
<proteinExistence type="predicted"/>
<keyword evidence="2" id="KW-1185">Reference proteome</keyword>
<evidence type="ECO:0000313" key="1">
    <source>
        <dbReference type="EMBL" id="GAA5066336.1"/>
    </source>
</evidence>
<organism evidence="1 2">
    <name type="scientific">[Roseibacterium] beibuensis</name>
    <dbReference type="NCBI Taxonomy" id="1193142"/>
    <lineage>
        <taxon>Bacteria</taxon>
        <taxon>Pseudomonadati</taxon>
        <taxon>Pseudomonadota</taxon>
        <taxon>Alphaproteobacteria</taxon>
        <taxon>Rhodobacterales</taxon>
        <taxon>Roseobacteraceae</taxon>
        <taxon>Roseicyclus</taxon>
    </lineage>
</organism>
<dbReference type="SUPFAM" id="SSF53448">
    <property type="entry name" value="Nucleotide-diphospho-sugar transferases"/>
    <property type="match status" value="1"/>
</dbReference>
<dbReference type="Pfam" id="PF04488">
    <property type="entry name" value="Gly_transf_sug"/>
    <property type="match status" value="1"/>
</dbReference>
<dbReference type="InterPro" id="IPR007577">
    <property type="entry name" value="GlycoTrfase_DXD_sugar-bd_CS"/>
</dbReference>
<gene>
    <name evidence="1" type="ORF">GCM10023209_04820</name>
</gene>
<protein>
    <recommendedName>
        <fullName evidence="3">Glycosyl transferase-like sugar-binding protein</fullName>
    </recommendedName>
</protein>
<evidence type="ECO:0008006" key="3">
    <source>
        <dbReference type="Google" id="ProtNLM"/>
    </source>
</evidence>
<reference evidence="2" key="1">
    <citation type="journal article" date="2019" name="Int. J. Syst. Evol. Microbiol.">
        <title>The Global Catalogue of Microorganisms (GCM) 10K type strain sequencing project: providing services to taxonomists for standard genome sequencing and annotation.</title>
        <authorList>
            <consortium name="The Broad Institute Genomics Platform"/>
            <consortium name="The Broad Institute Genome Sequencing Center for Infectious Disease"/>
            <person name="Wu L."/>
            <person name="Ma J."/>
        </authorList>
    </citation>
    <scope>NUCLEOTIDE SEQUENCE [LARGE SCALE GENOMIC DNA]</scope>
    <source>
        <strain evidence="2">JCM 18015</strain>
    </source>
</reference>
<evidence type="ECO:0000313" key="2">
    <source>
        <dbReference type="Proteomes" id="UP001499910"/>
    </source>
</evidence>
<name>A0ABP9KXY6_9RHOB</name>
<dbReference type="Proteomes" id="UP001499910">
    <property type="component" value="Unassembled WGS sequence"/>
</dbReference>
<dbReference type="InterPro" id="IPR029044">
    <property type="entry name" value="Nucleotide-diphossugar_trans"/>
</dbReference>
<comment type="caution">
    <text evidence="1">The sequence shown here is derived from an EMBL/GenBank/DDBJ whole genome shotgun (WGS) entry which is preliminary data.</text>
</comment>